<dbReference type="AlphaFoldDB" id="A0A819C0R8"/>
<evidence type="ECO:0000313" key="1">
    <source>
        <dbReference type="EMBL" id="CAF1251059.1"/>
    </source>
</evidence>
<protein>
    <submittedName>
        <fullName evidence="2">Uncharacterized protein</fullName>
    </submittedName>
</protein>
<dbReference type="EMBL" id="CAJNOU010001779">
    <property type="protein sequence ID" value="CAF1251059.1"/>
    <property type="molecule type" value="Genomic_DNA"/>
</dbReference>
<reference evidence="2" key="1">
    <citation type="submission" date="2021-02" db="EMBL/GenBank/DDBJ databases">
        <authorList>
            <person name="Nowell W R."/>
        </authorList>
    </citation>
    <scope>NUCLEOTIDE SEQUENCE</scope>
</reference>
<evidence type="ECO:0000313" key="2">
    <source>
        <dbReference type="EMBL" id="CAF3803482.1"/>
    </source>
</evidence>
<comment type="caution">
    <text evidence="2">The sequence shown here is derived from an EMBL/GenBank/DDBJ whole genome shotgun (WGS) entry which is preliminary data.</text>
</comment>
<evidence type="ECO:0000313" key="3">
    <source>
        <dbReference type="Proteomes" id="UP000663874"/>
    </source>
</evidence>
<accession>A0A819C0R8</accession>
<dbReference type="EMBL" id="CAJOBE010002163">
    <property type="protein sequence ID" value="CAF3803482.1"/>
    <property type="molecule type" value="Genomic_DNA"/>
</dbReference>
<organism evidence="2 3">
    <name type="scientific">Rotaria sordida</name>
    <dbReference type="NCBI Taxonomy" id="392033"/>
    <lineage>
        <taxon>Eukaryota</taxon>
        <taxon>Metazoa</taxon>
        <taxon>Spiralia</taxon>
        <taxon>Gnathifera</taxon>
        <taxon>Rotifera</taxon>
        <taxon>Eurotatoria</taxon>
        <taxon>Bdelloidea</taxon>
        <taxon>Philodinida</taxon>
        <taxon>Philodinidae</taxon>
        <taxon>Rotaria</taxon>
    </lineage>
</organism>
<dbReference type="Proteomes" id="UP000663889">
    <property type="component" value="Unassembled WGS sequence"/>
</dbReference>
<proteinExistence type="predicted"/>
<name>A0A819C0R8_9BILA</name>
<dbReference type="Proteomes" id="UP000663874">
    <property type="component" value="Unassembled WGS sequence"/>
</dbReference>
<gene>
    <name evidence="2" type="ORF">FNK824_LOCUS15145</name>
    <name evidence="1" type="ORF">SEV965_LOCUS23735</name>
</gene>
<sequence>MISYNSNNNCPSTNNNTNLCLAILPDCNNTNCGRTNNRYGQRAGIYRSSNCYRPLQQLYKTIYSPPICGNRSSRINFACICRPSERYKTTNMAYGSFHYNNWAFVQKNRPINYDRELFVQCYENRKNQQKLNCQEKCNNRFIDGYDPNEKQYWTQPTCDSCCPTDCCNNGTLNLPNC</sequence>